<dbReference type="PROSITE" id="PS50109">
    <property type="entry name" value="HIS_KIN"/>
    <property type="match status" value="1"/>
</dbReference>
<dbReference type="GO" id="GO:0000160">
    <property type="term" value="P:phosphorelay signal transduction system"/>
    <property type="evidence" value="ECO:0007669"/>
    <property type="project" value="UniProtKB-KW"/>
</dbReference>
<dbReference type="AlphaFoldDB" id="A0A4D4LGZ3"/>
<keyword evidence="7" id="KW-0418">Kinase</keyword>
<dbReference type="InterPro" id="IPR005467">
    <property type="entry name" value="His_kinase_dom"/>
</dbReference>
<keyword evidence="10" id="KW-0472">Membrane</keyword>
<dbReference type="GO" id="GO:0005886">
    <property type="term" value="C:plasma membrane"/>
    <property type="evidence" value="ECO:0007669"/>
    <property type="project" value="TreeGrafter"/>
</dbReference>
<evidence type="ECO:0000313" key="13">
    <source>
        <dbReference type="EMBL" id="GDY58536.1"/>
    </source>
</evidence>
<feature type="region of interest" description="Disordered" evidence="11">
    <location>
        <begin position="84"/>
        <end position="128"/>
    </location>
</feature>
<accession>A0A4D4LGZ3</accession>
<comment type="catalytic activity">
    <reaction evidence="1">
        <text>ATP + protein L-histidine = ADP + protein N-phospho-L-histidine.</text>
        <dbReference type="EC" id="2.7.13.3"/>
    </reaction>
</comment>
<dbReference type="SUPFAM" id="SSF55874">
    <property type="entry name" value="ATPase domain of HSP90 chaperone/DNA topoisomerase II/histidine kinase"/>
    <property type="match status" value="1"/>
</dbReference>
<evidence type="ECO:0000256" key="11">
    <source>
        <dbReference type="SAM" id="MobiDB-lite"/>
    </source>
</evidence>
<sequence length="128" mass="13761">MVLRCSAPDRRHLPARPAWIELHVLDEGPGMTADQRRRAFDRFWRAPDAPKGGTGLGLSLVQRLAHASGGEATLARAPGGGLDAAIRLRPAPRPSQGRPSRIGLPRRVRSDRSTPESAPSPPSVRSPV</sequence>
<dbReference type="EMBL" id="BJHW01000002">
    <property type="protein sequence ID" value="GDY58536.1"/>
    <property type="molecule type" value="Genomic_DNA"/>
</dbReference>
<dbReference type="PANTHER" id="PTHR45436">
    <property type="entry name" value="SENSOR HISTIDINE KINASE YKOH"/>
    <property type="match status" value="1"/>
</dbReference>
<comment type="caution">
    <text evidence="13">The sequence shown here is derived from an EMBL/GenBank/DDBJ whole genome shotgun (WGS) entry which is preliminary data.</text>
</comment>
<feature type="compositionally biased region" description="Pro residues" evidence="11">
    <location>
        <begin position="118"/>
        <end position="128"/>
    </location>
</feature>
<dbReference type="Gene3D" id="3.30.565.10">
    <property type="entry name" value="Histidine kinase-like ATPase, C-terminal domain"/>
    <property type="match status" value="1"/>
</dbReference>
<evidence type="ECO:0000259" key="12">
    <source>
        <dbReference type="PROSITE" id="PS50109"/>
    </source>
</evidence>
<comment type="subcellular location">
    <subcellularLocation>
        <location evidence="2">Membrane</location>
    </subcellularLocation>
</comment>
<dbReference type="Proteomes" id="UP000301309">
    <property type="component" value="Unassembled WGS sequence"/>
</dbReference>
<keyword evidence="9" id="KW-0902">Two-component regulatory system</keyword>
<keyword evidence="4" id="KW-0597">Phosphoprotein</keyword>
<dbReference type="PRINTS" id="PR00344">
    <property type="entry name" value="BCTRLSENSOR"/>
</dbReference>
<keyword evidence="5" id="KW-0808">Transferase</keyword>
<evidence type="ECO:0000256" key="1">
    <source>
        <dbReference type="ARBA" id="ARBA00000085"/>
    </source>
</evidence>
<dbReference type="InterPro" id="IPR050428">
    <property type="entry name" value="TCS_sensor_his_kinase"/>
</dbReference>
<dbReference type="InterPro" id="IPR003594">
    <property type="entry name" value="HATPase_dom"/>
</dbReference>
<keyword evidence="8" id="KW-1133">Transmembrane helix</keyword>
<dbReference type="InterPro" id="IPR004358">
    <property type="entry name" value="Sig_transdc_His_kin-like_C"/>
</dbReference>
<evidence type="ECO:0000256" key="8">
    <source>
        <dbReference type="ARBA" id="ARBA00022989"/>
    </source>
</evidence>
<dbReference type="PANTHER" id="PTHR45436:SF5">
    <property type="entry name" value="SENSOR HISTIDINE KINASE TRCS"/>
    <property type="match status" value="1"/>
</dbReference>
<organism evidence="13 14">
    <name type="scientific">Streptomyces violaceusniger</name>
    <dbReference type="NCBI Taxonomy" id="68280"/>
    <lineage>
        <taxon>Bacteria</taxon>
        <taxon>Bacillati</taxon>
        <taxon>Actinomycetota</taxon>
        <taxon>Actinomycetes</taxon>
        <taxon>Kitasatosporales</taxon>
        <taxon>Streptomycetaceae</taxon>
        <taxon>Streptomyces</taxon>
        <taxon>Streptomyces violaceusniger group</taxon>
    </lineage>
</organism>
<protein>
    <recommendedName>
        <fullName evidence="3">histidine kinase</fullName>
        <ecNumber evidence="3">2.7.13.3</ecNumber>
    </recommendedName>
</protein>
<evidence type="ECO:0000256" key="10">
    <source>
        <dbReference type="ARBA" id="ARBA00023136"/>
    </source>
</evidence>
<evidence type="ECO:0000256" key="9">
    <source>
        <dbReference type="ARBA" id="ARBA00023012"/>
    </source>
</evidence>
<dbReference type="EC" id="2.7.13.3" evidence="3"/>
<dbReference type="InterPro" id="IPR036890">
    <property type="entry name" value="HATPase_C_sf"/>
</dbReference>
<reference evidence="13 14" key="1">
    <citation type="journal article" date="2020" name="Int. J. Syst. Evol. Microbiol.">
        <title>Reclassification of Streptomyces castelarensis and Streptomyces sporoclivatus as later heterotypic synonyms of Streptomyces antimycoticus.</title>
        <authorList>
            <person name="Komaki H."/>
            <person name="Tamura T."/>
        </authorList>
    </citation>
    <scope>NUCLEOTIDE SEQUENCE [LARGE SCALE GENOMIC DNA]</scope>
    <source>
        <strain evidence="13 14">NBRC 13459</strain>
    </source>
</reference>
<evidence type="ECO:0000256" key="6">
    <source>
        <dbReference type="ARBA" id="ARBA00022692"/>
    </source>
</evidence>
<evidence type="ECO:0000256" key="7">
    <source>
        <dbReference type="ARBA" id="ARBA00022777"/>
    </source>
</evidence>
<evidence type="ECO:0000256" key="5">
    <source>
        <dbReference type="ARBA" id="ARBA00022679"/>
    </source>
</evidence>
<keyword evidence="6" id="KW-0812">Transmembrane</keyword>
<evidence type="ECO:0000256" key="3">
    <source>
        <dbReference type="ARBA" id="ARBA00012438"/>
    </source>
</evidence>
<evidence type="ECO:0000256" key="4">
    <source>
        <dbReference type="ARBA" id="ARBA00022553"/>
    </source>
</evidence>
<dbReference type="GO" id="GO:0004673">
    <property type="term" value="F:protein histidine kinase activity"/>
    <property type="evidence" value="ECO:0007669"/>
    <property type="project" value="UniProtKB-EC"/>
</dbReference>
<evidence type="ECO:0000313" key="14">
    <source>
        <dbReference type="Proteomes" id="UP000301309"/>
    </source>
</evidence>
<name>A0A4D4LGZ3_STRVO</name>
<dbReference type="Pfam" id="PF02518">
    <property type="entry name" value="HATPase_c"/>
    <property type="match status" value="1"/>
</dbReference>
<keyword evidence="14" id="KW-1185">Reference proteome</keyword>
<evidence type="ECO:0000256" key="2">
    <source>
        <dbReference type="ARBA" id="ARBA00004370"/>
    </source>
</evidence>
<gene>
    <name evidence="13" type="ORF">SVIO_091590</name>
</gene>
<feature type="domain" description="Histidine kinase" evidence="12">
    <location>
        <begin position="20"/>
        <end position="92"/>
    </location>
</feature>
<proteinExistence type="predicted"/>